<dbReference type="AlphaFoldDB" id="A0A7C0WSG9"/>
<proteinExistence type="predicted"/>
<organism evidence="1">
    <name type="scientific">Thermodesulforhabdus norvegica</name>
    <dbReference type="NCBI Taxonomy" id="39841"/>
    <lineage>
        <taxon>Bacteria</taxon>
        <taxon>Pseudomonadati</taxon>
        <taxon>Thermodesulfobacteriota</taxon>
        <taxon>Syntrophobacteria</taxon>
        <taxon>Syntrophobacterales</taxon>
        <taxon>Thermodesulforhabdaceae</taxon>
        <taxon>Thermodesulforhabdus</taxon>
    </lineage>
</organism>
<evidence type="ECO:0000313" key="1">
    <source>
        <dbReference type="EMBL" id="HDL90269.1"/>
    </source>
</evidence>
<dbReference type="Proteomes" id="UP000886355">
    <property type="component" value="Unassembled WGS sequence"/>
</dbReference>
<comment type="caution">
    <text evidence="1">The sequence shown here is derived from an EMBL/GenBank/DDBJ whole genome shotgun (WGS) entry which is preliminary data.</text>
</comment>
<gene>
    <name evidence="1" type="ORF">ENG14_05140</name>
</gene>
<dbReference type="EMBL" id="DQZW01000242">
    <property type="protein sequence ID" value="HDL90269.1"/>
    <property type="molecule type" value="Genomic_DNA"/>
</dbReference>
<reference evidence="1" key="1">
    <citation type="journal article" date="2020" name="mSystems">
        <title>Genome- and Community-Level Interaction Insights into Carbon Utilization and Element Cycling Functions of Hydrothermarchaeota in Hydrothermal Sediment.</title>
        <authorList>
            <person name="Zhou Z."/>
            <person name="Liu Y."/>
            <person name="Xu W."/>
            <person name="Pan J."/>
            <person name="Luo Z.H."/>
            <person name="Li M."/>
        </authorList>
    </citation>
    <scope>NUCLEOTIDE SEQUENCE [LARGE SCALE GENOMIC DNA]</scope>
    <source>
        <strain evidence="1">HyVt-19</strain>
    </source>
</reference>
<name>A0A7C0WSG9_9BACT</name>
<protein>
    <submittedName>
        <fullName evidence="1">Uncharacterized protein</fullName>
    </submittedName>
</protein>
<accession>A0A7C0WSG9</accession>
<sequence length="115" mass="13838">MLEQFPDYPQINIKITDSNIIASIENRFEELDDAIGYVLNRRYGKLFSWASKRKYPYKSLKIIVELFINKQIKEIDEKLETTFKQDLIDFVNDRNKVWELADELINSRRMFKRNG</sequence>